<evidence type="ECO:0000313" key="2">
    <source>
        <dbReference type="Proteomes" id="UP001150581"/>
    </source>
</evidence>
<dbReference type="Proteomes" id="UP001150581">
    <property type="component" value="Unassembled WGS sequence"/>
</dbReference>
<comment type="caution">
    <text evidence="1">The sequence shown here is derived from an EMBL/GenBank/DDBJ whole genome shotgun (WGS) entry which is preliminary data.</text>
</comment>
<reference evidence="1" key="1">
    <citation type="submission" date="2022-07" db="EMBL/GenBank/DDBJ databases">
        <title>Phylogenomic reconstructions and comparative analyses of Kickxellomycotina fungi.</title>
        <authorList>
            <person name="Reynolds N.K."/>
            <person name="Stajich J.E."/>
            <person name="Barry K."/>
            <person name="Grigoriev I.V."/>
            <person name="Crous P."/>
            <person name="Smith M.E."/>
        </authorList>
    </citation>
    <scope>NUCLEOTIDE SEQUENCE</scope>
    <source>
        <strain evidence="1">Benny 63K</strain>
    </source>
</reference>
<protein>
    <submittedName>
        <fullName evidence="1">Uncharacterized protein</fullName>
    </submittedName>
</protein>
<sequence length="179" mass="20271">MAENNIQTALILGPNIDMELDIKQILCRVQYRLKFDLLFLCRSHSEPSEHGLSTLLQILQLTENDPDESHLEQLQNTKRDFLARPTAVYRSVDPRGGIENGYALSLRMAERLQKMDNSKEGVDVALRSAAVNQEFNLWSVSPPVITDSGARQYLKTSVLAAMSLRNDNPHDHPPYIDLQ</sequence>
<gene>
    <name evidence="1" type="ORF">LPJ66_003131</name>
</gene>
<evidence type="ECO:0000313" key="1">
    <source>
        <dbReference type="EMBL" id="KAJ1897835.1"/>
    </source>
</evidence>
<accession>A0ACC1IM63</accession>
<name>A0ACC1IM63_9FUNG</name>
<keyword evidence="2" id="KW-1185">Reference proteome</keyword>
<dbReference type="EMBL" id="JANBPG010000294">
    <property type="protein sequence ID" value="KAJ1897835.1"/>
    <property type="molecule type" value="Genomic_DNA"/>
</dbReference>
<proteinExistence type="predicted"/>
<organism evidence="1 2">
    <name type="scientific">Kickxella alabastrina</name>
    <dbReference type="NCBI Taxonomy" id="61397"/>
    <lineage>
        <taxon>Eukaryota</taxon>
        <taxon>Fungi</taxon>
        <taxon>Fungi incertae sedis</taxon>
        <taxon>Zoopagomycota</taxon>
        <taxon>Kickxellomycotina</taxon>
        <taxon>Kickxellomycetes</taxon>
        <taxon>Kickxellales</taxon>
        <taxon>Kickxellaceae</taxon>
        <taxon>Kickxella</taxon>
    </lineage>
</organism>